<organism evidence="1">
    <name type="scientific">Arundo donax</name>
    <name type="common">Giant reed</name>
    <name type="synonym">Donax arundinaceus</name>
    <dbReference type="NCBI Taxonomy" id="35708"/>
    <lineage>
        <taxon>Eukaryota</taxon>
        <taxon>Viridiplantae</taxon>
        <taxon>Streptophyta</taxon>
        <taxon>Embryophyta</taxon>
        <taxon>Tracheophyta</taxon>
        <taxon>Spermatophyta</taxon>
        <taxon>Magnoliopsida</taxon>
        <taxon>Liliopsida</taxon>
        <taxon>Poales</taxon>
        <taxon>Poaceae</taxon>
        <taxon>PACMAD clade</taxon>
        <taxon>Arundinoideae</taxon>
        <taxon>Arundineae</taxon>
        <taxon>Arundo</taxon>
    </lineage>
</organism>
<sequence>MQSHREVAPQRR</sequence>
<name>A0A0A8ZCP5_ARUDO</name>
<reference evidence="1" key="1">
    <citation type="submission" date="2014-09" db="EMBL/GenBank/DDBJ databases">
        <authorList>
            <person name="Magalhaes I.L.F."/>
            <person name="Oliveira U."/>
            <person name="Santos F.R."/>
            <person name="Vidigal T.H.D.A."/>
            <person name="Brescovit A.D."/>
            <person name="Santos A.J."/>
        </authorList>
    </citation>
    <scope>NUCLEOTIDE SEQUENCE</scope>
    <source>
        <tissue evidence="1">Shoot tissue taken approximately 20 cm above the soil surface</tissue>
    </source>
</reference>
<reference evidence="1" key="2">
    <citation type="journal article" date="2015" name="Data Brief">
        <title>Shoot transcriptome of the giant reed, Arundo donax.</title>
        <authorList>
            <person name="Barrero R.A."/>
            <person name="Guerrero F.D."/>
            <person name="Moolhuijzen P."/>
            <person name="Goolsby J.A."/>
            <person name="Tidwell J."/>
            <person name="Bellgard S.E."/>
            <person name="Bellgard M.I."/>
        </authorList>
    </citation>
    <scope>NUCLEOTIDE SEQUENCE</scope>
    <source>
        <tissue evidence="1">Shoot tissue taken approximately 20 cm above the soil surface</tissue>
    </source>
</reference>
<dbReference type="EMBL" id="GBRH01260731">
    <property type="protein sequence ID" value="JAD37164.1"/>
    <property type="molecule type" value="Transcribed_RNA"/>
</dbReference>
<evidence type="ECO:0000313" key="1">
    <source>
        <dbReference type="EMBL" id="JAD37164.1"/>
    </source>
</evidence>
<accession>A0A0A8ZCP5</accession>
<protein>
    <submittedName>
        <fullName evidence="1">Uncharacterized protein</fullName>
    </submittedName>
</protein>
<proteinExistence type="predicted"/>